<dbReference type="RefSeq" id="YP_010649315.1">
    <property type="nucleotide sequence ID" value="NC_070765.1"/>
</dbReference>
<accession>A0A6B9LDD5</accession>
<proteinExistence type="predicted"/>
<keyword evidence="2" id="KW-0812">Transmembrane</keyword>
<dbReference type="GeneID" id="77924862"/>
<keyword evidence="2" id="KW-1133">Transmembrane helix</keyword>
<dbReference type="KEGG" id="vg:77924862"/>
<keyword evidence="4" id="KW-1185">Reference proteome</keyword>
<gene>
    <name evidence="3" type="primary">66</name>
    <name evidence="3" type="ORF">SEA_ONYINYE_66</name>
</gene>
<evidence type="ECO:0000256" key="1">
    <source>
        <dbReference type="SAM" id="MobiDB-lite"/>
    </source>
</evidence>
<evidence type="ECO:0000256" key="2">
    <source>
        <dbReference type="SAM" id="Phobius"/>
    </source>
</evidence>
<protein>
    <submittedName>
        <fullName evidence="3">Uncharacterized protein</fullName>
    </submittedName>
</protein>
<evidence type="ECO:0000313" key="3">
    <source>
        <dbReference type="EMBL" id="QHB37471.1"/>
    </source>
</evidence>
<evidence type="ECO:0000313" key="4">
    <source>
        <dbReference type="Proteomes" id="UP000463915"/>
    </source>
</evidence>
<dbReference type="EMBL" id="MN813687">
    <property type="protein sequence ID" value="QHB37471.1"/>
    <property type="molecule type" value="Genomic_DNA"/>
</dbReference>
<dbReference type="Proteomes" id="UP000463915">
    <property type="component" value="Segment"/>
</dbReference>
<organism evidence="3 4">
    <name type="scientific">Mycobacterium phage Onyinye</name>
    <dbReference type="NCBI Taxonomy" id="2686235"/>
    <lineage>
        <taxon>Viruses</taxon>
        <taxon>Duplodnaviria</taxon>
        <taxon>Heunggongvirae</taxon>
        <taxon>Uroviricota</taxon>
        <taxon>Caudoviricetes</taxon>
        <taxon>Onyinyevirus</taxon>
        <taxon>Onyinyevirus onyinye</taxon>
    </lineage>
</organism>
<reference evidence="3 4" key="1">
    <citation type="submission" date="2019-12" db="EMBL/GenBank/DDBJ databases">
        <authorList>
            <person name="Ayuk M.A."/>
            <person name="Robinson C.J."/>
            <person name="Anderson W.A."/>
            <person name="Ullah H."/>
            <person name="Gugssa A."/>
            <person name="Somiranjan G."/>
            <person name="Allen A."/>
            <person name="Lourds M.F."/>
            <person name="Quagraine B.K."/>
            <person name="Smith M."/>
            <person name="Moore M."/>
            <person name="Oliver J."/>
            <person name="Irabor E."/>
            <person name="Roy S.D."/>
            <person name="Bassey G."/>
            <person name="Louis B.N."/>
            <person name="Adu D."/>
            <person name="Akhimien C.E."/>
            <person name="Annor K."/>
            <person name="Archibald A."/>
            <person name="Ashagre K.C."/>
            <person name="Baity M.R."/>
            <person name="Barnes K.J."/>
            <person name="Barrios L.E."/>
            <person name="Black A.C."/>
            <person name="Bowen'Kauth M.S."/>
            <person name="Bowman K.N."/>
            <person name="Breaux D.L."/>
            <person name="Brooks J.A."/>
            <person name="Bwayili H.A."/>
            <person name="Caine T."/>
            <person name="Williams A.Y."/>
            <person name="Norris L.J."/>
            <person name="Nwozo E.O."/>
            <person name="Prosper P.L."/>
            <person name="Rankin N.A."/>
            <person name="Richardson K.M."/>
            <person name="Robinson D.M."/>
            <person name="Salters D.J."/>
            <person name="Savage M.A."/>
            <person name="Solomon S.M."/>
            <person name="Williams L.R."/>
            <person name="Curtis N."/>
            <person name="Garlena R.A."/>
            <person name="Russell D.A."/>
            <person name="Pope W.H."/>
            <person name="Jacobs-Sera D."/>
            <person name="Hatfull G.F."/>
        </authorList>
    </citation>
    <scope>NUCLEOTIDE SEQUENCE [LARGE SCALE GENOMIC DNA]</scope>
</reference>
<keyword evidence="2" id="KW-0472">Membrane</keyword>
<feature type="transmembrane region" description="Helical" evidence="2">
    <location>
        <begin position="6"/>
        <end position="23"/>
    </location>
</feature>
<name>A0A6B9LDD5_9CAUD</name>
<sequence length="95" mass="11119">MSEIAWAAMGAVLVVGFTLGYWARPFLLRITKTYDPHEVSEFMERVVNIEGLDERRRQNARMLHDAKRRTLRTDGGPPAKVHKMRRVKRRTIRAE</sequence>
<feature type="region of interest" description="Disordered" evidence="1">
    <location>
        <begin position="67"/>
        <end position="95"/>
    </location>
</feature>
<feature type="compositionally biased region" description="Basic residues" evidence="1">
    <location>
        <begin position="80"/>
        <end position="95"/>
    </location>
</feature>